<proteinExistence type="inferred from homology"/>
<dbReference type="Pfam" id="PF01757">
    <property type="entry name" value="Acyl_transf_3"/>
    <property type="match status" value="1"/>
</dbReference>
<dbReference type="InterPro" id="IPR002656">
    <property type="entry name" value="Acyl_transf_3_dom"/>
</dbReference>
<name>A0A4V2R3B5_9RHOB</name>
<dbReference type="EMBL" id="SLVM01000036">
    <property type="protein sequence ID" value="TCM75877.1"/>
    <property type="molecule type" value="Genomic_DNA"/>
</dbReference>
<feature type="transmembrane region" description="Helical" evidence="7">
    <location>
        <begin position="85"/>
        <end position="108"/>
    </location>
</feature>
<comment type="subcellular location">
    <subcellularLocation>
        <location evidence="1">Cell membrane</location>
        <topology evidence="1">Multi-pass membrane protein</topology>
    </subcellularLocation>
</comment>
<evidence type="ECO:0000256" key="7">
    <source>
        <dbReference type="SAM" id="Phobius"/>
    </source>
</evidence>
<feature type="transmembrane region" description="Helical" evidence="7">
    <location>
        <begin position="158"/>
        <end position="173"/>
    </location>
</feature>
<feature type="transmembrane region" description="Helical" evidence="7">
    <location>
        <begin position="179"/>
        <end position="199"/>
    </location>
</feature>
<evidence type="ECO:0000256" key="3">
    <source>
        <dbReference type="ARBA" id="ARBA00022475"/>
    </source>
</evidence>
<gene>
    <name evidence="9" type="ORF">EV216_1365</name>
</gene>
<organism evidence="9 10">
    <name type="scientific">Rhodovulum steppense</name>
    <dbReference type="NCBI Taxonomy" id="540251"/>
    <lineage>
        <taxon>Bacteria</taxon>
        <taxon>Pseudomonadati</taxon>
        <taxon>Pseudomonadota</taxon>
        <taxon>Alphaproteobacteria</taxon>
        <taxon>Rhodobacterales</taxon>
        <taxon>Paracoccaceae</taxon>
        <taxon>Rhodovulum</taxon>
    </lineage>
</organism>
<evidence type="ECO:0000313" key="9">
    <source>
        <dbReference type="EMBL" id="TCM75877.1"/>
    </source>
</evidence>
<dbReference type="GO" id="GO:0016413">
    <property type="term" value="F:O-acetyltransferase activity"/>
    <property type="evidence" value="ECO:0007669"/>
    <property type="project" value="TreeGrafter"/>
</dbReference>
<evidence type="ECO:0000256" key="2">
    <source>
        <dbReference type="ARBA" id="ARBA00007400"/>
    </source>
</evidence>
<keyword evidence="9" id="KW-0808">Transferase</keyword>
<protein>
    <submittedName>
        <fullName evidence="9">Fucose 4-O-acetylase-like acetyltransferase</fullName>
    </submittedName>
</protein>
<feature type="transmembrane region" description="Helical" evidence="7">
    <location>
        <begin position="53"/>
        <end position="73"/>
    </location>
</feature>
<dbReference type="GO" id="GO:0005886">
    <property type="term" value="C:plasma membrane"/>
    <property type="evidence" value="ECO:0007669"/>
    <property type="project" value="UniProtKB-SubCell"/>
</dbReference>
<feature type="transmembrane region" description="Helical" evidence="7">
    <location>
        <begin position="235"/>
        <end position="255"/>
    </location>
</feature>
<feature type="transmembrane region" description="Helical" evidence="7">
    <location>
        <begin position="128"/>
        <end position="146"/>
    </location>
</feature>
<dbReference type="Proteomes" id="UP000295277">
    <property type="component" value="Unassembled WGS sequence"/>
</dbReference>
<keyword evidence="5 7" id="KW-1133">Transmembrane helix</keyword>
<comment type="similarity">
    <text evidence="2">Belongs to the acyltransferase 3 family.</text>
</comment>
<keyword evidence="3" id="KW-1003">Cell membrane</keyword>
<feature type="transmembrane region" description="Helical" evidence="7">
    <location>
        <begin position="211"/>
        <end position="229"/>
    </location>
</feature>
<feature type="transmembrane region" description="Helical" evidence="7">
    <location>
        <begin position="262"/>
        <end position="283"/>
    </location>
</feature>
<evidence type="ECO:0000256" key="6">
    <source>
        <dbReference type="ARBA" id="ARBA00023136"/>
    </source>
</evidence>
<evidence type="ECO:0000256" key="4">
    <source>
        <dbReference type="ARBA" id="ARBA00022692"/>
    </source>
</evidence>
<dbReference type="AlphaFoldDB" id="A0A4V2R3B5"/>
<evidence type="ECO:0000256" key="5">
    <source>
        <dbReference type="ARBA" id="ARBA00022989"/>
    </source>
</evidence>
<evidence type="ECO:0000259" key="8">
    <source>
        <dbReference type="Pfam" id="PF01757"/>
    </source>
</evidence>
<feature type="transmembrane region" description="Helical" evidence="7">
    <location>
        <begin position="289"/>
        <end position="317"/>
    </location>
</feature>
<accession>A0A4V2R3B5</accession>
<comment type="caution">
    <text evidence="9">The sequence shown here is derived from an EMBL/GenBank/DDBJ whole genome shotgun (WGS) entry which is preliminary data.</text>
</comment>
<keyword evidence="4 7" id="KW-0812">Transmembrane</keyword>
<dbReference type="PANTHER" id="PTHR40074">
    <property type="entry name" value="O-ACETYLTRANSFERASE WECH"/>
    <property type="match status" value="1"/>
</dbReference>
<keyword evidence="6 7" id="KW-0472">Membrane</keyword>
<reference evidence="9 10" key="1">
    <citation type="submission" date="2019-03" db="EMBL/GenBank/DDBJ databases">
        <title>Genomic Encyclopedia of Type Strains, Phase IV (KMG-IV): sequencing the most valuable type-strain genomes for metagenomic binning, comparative biology and taxonomic classification.</title>
        <authorList>
            <person name="Goeker M."/>
        </authorList>
    </citation>
    <scope>NUCLEOTIDE SEQUENCE [LARGE SCALE GENOMIC DNA]</scope>
    <source>
        <strain evidence="9 10">DSM 21153</strain>
    </source>
</reference>
<evidence type="ECO:0000256" key="1">
    <source>
        <dbReference type="ARBA" id="ARBA00004651"/>
    </source>
</evidence>
<dbReference type="GO" id="GO:0009246">
    <property type="term" value="P:enterobacterial common antigen biosynthetic process"/>
    <property type="evidence" value="ECO:0007669"/>
    <property type="project" value="TreeGrafter"/>
</dbReference>
<feature type="domain" description="Acyltransferase 3" evidence="8">
    <location>
        <begin position="9"/>
        <end position="317"/>
    </location>
</feature>
<sequence>MASSAQRLAWIDSTKGVAIVLVVFGHAWRGCHDAGLFAGMPPGFFEAVDTRIYAFHMPLFFLISGLFLLPSLAHRGPATFLKDRLARLFYPMLLWTYVFAGSKLLAGQFANHPLALSDFPLLPIPGQWQYWFLWALLLMHVGVLLLRPILLSERFGRAALWGLLAASLALQAAPLPPSLIFWTSNAPAFLPYLVMGMLLGEHGGLRKAGPAAGMAATGIFVLVLAFMPALNAVGLPRVVTAALLCLAMLGSVSWLSGRFSALGAGLAALGAASMIIFLSHTLFSASLRIGLLAAGIGDLVLHLVAGSLVGLLLPLLLKRAAERTGRSALIGV</sequence>
<dbReference type="PANTHER" id="PTHR40074:SF2">
    <property type="entry name" value="O-ACETYLTRANSFERASE WECH"/>
    <property type="match status" value="1"/>
</dbReference>
<evidence type="ECO:0000313" key="10">
    <source>
        <dbReference type="Proteomes" id="UP000295277"/>
    </source>
</evidence>
<keyword evidence="10" id="KW-1185">Reference proteome</keyword>